<evidence type="ECO:0000256" key="9">
    <source>
        <dbReference type="RuleBase" id="RU369007"/>
    </source>
</evidence>
<dbReference type="SUPFAM" id="SSF161093">
    <property type="entry name" value="MgtE membrane domain-like"/>
    <property type="match status" value="1"/>
</dbReference>
<feature type="non-terminal residue" evidence="11">
    <location>
        <position position="54"/>
    </location>
</feature>
<dbReference type="Proteomes" id="UP000287033">
    <property type="component" value="Unassembled WGS sequence"/>
</dbReference>
<gene>
    <name evidence="11" type="ORF">chiPu_0027182</name>
</gene>
<dbReference type="GO" id="GO:0030001">
    <property type="term" value="P:metal ion transport"/>
    <property type="evidence" value="ECO:0007669"/>
    <property type="project" value="UniProtKB-UniRule"/>
</dbReference>
<sequence length="54" mass="6171">MAVFTPVINGVGGNLVAIQASRISTYLHLWSVPGVLPRRMWQNWPNPWTTFFRS</sequence>
<evidence type="ECO:0000256" key="7">
    <source>
        <dbReference type="ARBA" id="ARBA00023065"/>
    </source>
</evidence>
<dbReference type="PANTHER" id="PTHR16228">
    <property type="entry name" value="DIVALENT CATION TRANSPORTER SOLUTE CARRIER FAMILY 41"/>
    <property type="match status" value="1"/>
</dbReference>
<organism evidence="11 12">
    <name type="scientific">Chiloscyllium punctatum</name>
    <name type="common">Brownbanded bambooshark</name>
    <name type="synonym">Hemiscyllium punctatum</name>
    <dbReference type="NCBI Taxonomy" id="137246"/>
    <lineage>
        <taxon>Eukaryota</taxon>
        <taxon>Metazoa</taxon>
        <taxon>Chordata</taxon>
        <taxon>Craniata</taxon>
        <taxon>Vertebrata</taxon>
        <taxon>Chondrichthyes</taxon>
        <taxon>Elasmobranchii</taxon>
        <taxon>Galeomorphii</taxon>
        <taxon>Galeoidea</taxon>
        <taxon>Orectolobiformes</taxon>
        <taxon>Hemiscylliidae</taxon>
        <taxon>Chiloscyllium</taxon>
    </lineage>
</organism>
<keyword evidence="5 9" id="KW-0460">Magnesium</keyword>
<evidence type="ECO:0000259" key="10">
    <source>
        <dbReference type="Pfam" id="PF01769"/>
    </source>
</evidence>
<dbReference type="InterPro" id="IPR045349">
    <property type="entry name" value="SLC41A1-3"/>
</dbReference>
<accession>A0A401TKC0</accession>
<protein>
    <recommendedName>
        <fullName evidence="9">Solute carrier family 41 member</fullName>
    </recommendedName>
</protein>
<keyword evidence="4" id="KW-0812">Transmembrane</keyword>
<keyword evidence="8" id="KW-0472">Membrane</keyword>
<evidence type="ECO:0000256" key="8">
    <source>
        <dbReference type="ARBA" id="ARBA00023136"/>
    </source>
</evidence>
<evidence type="ECO:0000256" key="3">
    <source>
        <dbReference type="ARBA" id="ARBA00022448"/>
    </source>
</evidence>
<reference evidence="11 12" key="1">
    <citation type="journal article" date="2018" name="Nat. Ecol. Evol.">
        <title>Shark genomes provide insights into elasmobranch evolution and the origin of vertebrates.</title>
        <authorList>
            <person name="Hara Y"/>
            <person name="Yamaguchi K"/>
            <person name="Onimaru K"/>
            <person name="Kadota M"/>
            <person name="Koyanagi M"/>
            <person name="Keeley SD"/>
            <person name="Tatsumi K"/>
            <person name="Tanaka K"/>
            <person name="Motone F"/>
            <person name="Kageyama Y"/>
            <person name="Nozu R"/>
            <person name="Adachi N"/>
            <person name="Nishimura O"/>
            <person name="Nakagawa R"/>
            <person name="Tanegashima C"/>
            <person name="Kiyatake I"/>
            <person name="Matsumoto R"/>
            <person name="Murakumo K"/>
            <person name="Nishida K"/>
            <person name="Terakita A"/>
            <person name="Kuratani S"/>
            <person name="Sato K"/>
            <person name="Hyodo S Kuraku.S."/>
        </authorList>
    </citation>
    <scope>NUCLEOTIDE SEQUENCE [LARGE SCALE GENOMIC DNA]</scope>
</reference>
<evidence type="ECO:0000256" key="6">
    <source>
        <dbReference type="ARBA" id="ARBA00022989"/>
    </source>
</evidence>
<keyword evidence="6" id="KW-1133">Transmembrane helix</keyword>
<dbReference type="Pfam" id="PF01769">
    <property type="entry name" value="MgtE"/>
    <property type="match status" value="1"/>
</dbReference>
<dbReference type="AlphaFoldDB" id="A0A401TKC0"/>
<dbReference type="GO" id="GO:0022890">
    <property type="term" value="F:inorganic cation transmembrane transporter activity"/>
    <property type="evidence" value="ECO:0007669"/>
    <property type="project" value="UniProtKB-UniRule"/>
</dbReference>
<comment type="caution">
    <text evidence="11">The sequence shown here is derived from an EMBL/GenBank/DDBJ whole genome shotgun (WGS) entry which is preliminary data.</text>
</comment>
<proteinExistence type="inferred from homology"/>
<dbReference type="InterPro" id="IPR006667">
    <property type="entry name" value="SLC41_membr_dom"/>
</dbReference>
<dbReference type="InterPro" id="IPR036739">
    <property type="entry name" value="SLC41_membr_dom_sf"/>
</dbReference>
<evidence type="ECO:0000256" key="2">
    <source>
        <dbReference type="ARBA" id="ARBA00009749"/>
    </source>
</evidence>
<comment type="similarity">
    <text evidence="2 9">Belongs to the SLC41A transporter family.</text>
</comment>
<comment type="function">
    <text evidence="9">Acts as a magnesium transporter.</text>
</comment>
<evidence type="ECO:0000256" key="4">
    <source>
        <dbReference type="ARBA" id="ARBA00022692"/>
    </source>
</evidence>
<keyword evidence="12" id="KW-1185">Reference proteome</keyword>
<dbReference type="Gene3D" id="1.10.357.20">
    <property type="entry name" value="SLC41 divalent cation transporters, integral membrane domain"/>
    <property type="match status" value="1"/>
</dbReference>
<dbReference type="PANTHER" id="PTHR16228:SF22">
    <property type="entry name" value="SOLUTE CARRIER FAMILY 41 MEMBER 3"/>
    <property type="match status" value="1"/>
</dbReference>
<dbReference type="EMBL" id="BEZZ01096978">
    <property type="protein sequence ID" value="GCC43074.1"/>
    <property type="molecule type" value="Genomic_DNA"/>
</dbReference>
<keyword evidence="7 9" id="KW-0406">Ion transport</keyword>
<evidence type="ECO:0000256" key="1">
    <source>
        <dbReference type="ARBA" id="ARBA00004141"/>
    </source>
</evidence>
<dbReference type="GO" id="GO:0005886">
    <property type="term" value="C:plasma membrane"/>
    <property type="evidence" value="ECO:0007669"/>
    <property type="project" value="TreeGrafter"/>
</dbReference>
<evidence type="ECO:0000256" key="5">
    <source>
        <dbReference type="ARBA" id="ARBA00022842"/>
    </source>
</evidence>
<keyword evidence="3 9" id="KW-0813">Transport</keyword>
<dbReference type="GO" id="GO:0008324">
    <property type="term" value="F:monoatomic cation transmembrane transporter activity"/>
    <property type="evidence" value="ECO:0007669"/>
    <property type="project" value="UniProtKB-UniRule"/>
</dbReference>
<feature type="domain" description="SLC41A/MgtE integral membrane" evidence="10">
    <location>
        <begin position="5"/>
        <end position="34"/>
    </location>
</feature>
<evidence type="ECO:0000313" key="11">
    <source>
        <dbReference type="EMBL" id="GCC43074.1"/>
    </source>
</evidence>
<name>A0A401TKC0_CHIPU</name>
<dbReference type="OrthoDB" id="5791097at2759"/>
<evidence type="ECO:0000313" key="12">
    <source>
        <dbReference type="Proteomes" id="UP000287033"/>
    </source>
</evidence>
<comment type="subcellular location">
    <subcellularLocation>
        <location evidence="1 9">Membrane</location>
        <topology evidence="1 9">Multi-pass membrane protein</topology>
    </subcellularLocation>
</comment>